<feature type="compositionally biased region" description="Polar residues" evidence="1">
    <location>
        <begin position="50"/>
        <end position="61"/>
    </location>
</feature>
<evidence type="ECO:0000256" key="1">
    <source>
        <dbReference type="SAM" id="MobiDB-lite"/>
    </source>
</evidence>
<organism evidence="2 3">
    <name type="scientific">Spermophilus dauricus</name>
    <name type="common">Daurian ground squirrel</name>
    <dbReference type="NCBI Taxonomy" id="99837"/>
    <lineage>
        <taxon>Eukaryota</taxon>
        <taxon>Metazoa</taxon>
        <taxon>Chordata</taxon>
        <taxon>Craniata</taxon>
        <taxon>Vertebrata</taxon>
        <taxon>Euteleostomi</taxon>
        <taxon>Mammalia</taxon>
        <taxon>Eutheria</taxon>
        <taxon>Euarchontoglires</taxon>
        <taxon>Glires</taxon>
        <taxon>Rodentia</taxon>
        <taxon>Sciuromorpha</taxon>
        <taxon>Sciuridae</taxon>
        <taxon>Xerinae</taxon>
        <taxon>Marmotini</taxon>
        <taxon>Spermophilus</taxon>
    </lineage>
</organism>
<name>A0A8C9PTM5_SPEDA</name>
<proteinExistence type="predicted"/>
<dbReference type="Proteomes" id="UP000694422">
    <property type="component" value="Unplaced"/>
</dbReference>
<dbReference type="AlphaFoldDB" id="A0A8C9PTM5"/>
<evidence type="ECO:0000313" key="2">
    <source>
        <dbReference type="Ensembl" id="ENSSDAP00000015424.1"/>
    </source>
</evidence>
<feature type="region of interest" description="Disordered" evidence="1">
    <location>
        <begin position="50"/>
        <end position="86"/>
    </location>
</feature>
<sequence>MHMDVHQNGGRLPLCCLRTGNLRFGAPYSLARHQWSCGGPEINSLLQRSASPSCLAQQPEAQGQGRRTALGSEFSHSQESSVHRPR</sequence>
<evidence type="ECO:0000313" key="3">
    <source>
        <dbReference type="Proteomes" id="UP000694422"/>
    </source>
</evidence>
<keyword evidence="3" id="KW-1185">Reference proteome</keyword>
<accession>A0A8C9PTM5</accession>
<reference evidence="2" key="1">
    <citation type="submission" date="2025-08" db="UniProtKB">
        <authorList>
            <consortium name="Ensembl"/>
        </authorList>
    </citation>
    <scope>IDENTIFICATION</scope>
</reference>
<protein>
    <submittedName>
        <fullName evidence="2">Uncharacterized protein</fullName>
    </submittedName>
</protein>
<reference evidence="2" key="2">
    <citation type="submission" date="2025-09" db="UniProtKB">
        <authorList>
            <consortium name="Ensembl"/>
        </authorList>
    </citation>
    <scope>IDENTIFICATION</scope>
</reference>
<dbReference type="Ensembl" id="ENSSDAT00000017497.1">
    <property type="protein sequence ID" value="ENSSDAP00000015424.1"/>
    <property type="gene ID" value="ENSSDAG00000013910.1"/>
</dbReference>